<organism evidence="3">
    <name type="scientific">Trypanosoma congolense (strain IL3000)</name>
    <dbReference type="NCBI Taxonomy" id="1068625"/>
    <lineage>
        <taxon>Eukaryota</taxon>
        <taxon>Discoba</taxon>
        <taxon>Euglenozoa</taxon>
        <taxon>Kinetoplastea</taxon>
        <taxon>Metakinetoplastina</taxon>
        <taxon>Trypanosomatida</taxon>
        <taxon>Trypanosomatidae</taxon>
        <taxon>Trypanosoma</taxon>
        <taxon>Nannomonas</taxon>
    </lineage>
</organism>
<feature type="chain" id="PRO_5003410224" evidence="2">
    <location>
        <begin position="26"/>
        <end position="927"/>
    </location>
</feature>
<protein>
    <submittedName>
        <fullName evidence="3">Uncharacterized protein</fullName>
    </submittedName>
</protein>
<gene>
    <name evidence="3" type="ORF">TCIL3000_11_5370</name>
</gene>
<proteinExistence type="predicted"/>
<accession>G0V0F2</accession>
<dbReference type="EMBL" id="HE575324">
    <property type="protein sequence ID" value="CCC95123.1"/>
    <property type="molecule type" value="Genomic_DNA"/>
</dbReference>
<name>G0V0F2_TRYCI</name>
<keyword evidence="2" id="KW-0732">Signal</keyword>
<evidence type="ECO:0000256" key="2">
    <source>
        <dbReference type="SAM" id="SignalP"/>
    </source>
</evidence>
<feature type="compositionally biased region" description="Basic and acidic residues" evidence="1">
    <location>
        <begin position="497"/>
        <end position="507"/>
    </location>
</feature>
<reference evidence="3" key="1">
    <citation type="journal article" date="2012" name="Proc. Natl. Acad. Sci. U.S.A.">
        <title>Antigenic diversity is generated by distinct evolutionary mechanisms in African trypanosome species.</title>
        <authorList>
            <person name="Jackson A.P."/>
            <person name="Berry A."/>
            <person name="Aslett M."/>
            <person name="Allison H.C."/>
            <person name="Burton P."/>
            <person name="Vavrova-Anderson J."/>
            <person name="Brown R."/>
            <person name="Browne H."/>
            <person name="Corton N."/>
            <person name="Hauser H."/>
            <person name="Gamble J."/>
            <person name="Gilderthorp R."/>
            <person name="Marcello L."/>
            <person name="McQuillan J."/>
            <person name="Otto T.D."/>
            <person name="Quail M.A."/>
            <person name="Sanders M.J."/>
            <person name="van Tonder A."/>
            <person name="Ginger M.L."/>
            <person name="Field M.C."/>
            <person name="Barry J.D."/>
            <person name="Hertz-Fowler C."/>
            <person name="Berriman M."/>
        </authorList>
    </citation>
    <scope>NUCLEOTIDE SEQUENCE</scope>
    <source>
        <strain evidence="3">IL3000</strain>
    </source>
</reference>
<dbReference type="VEuPathDB" id="TriTrypDB:TcIL3000.11.5370"/>
<feature type="signal peptide" evidence="2">
    <location>
        <begin position="1"/>
        <end position="25"/>
    </location>
</feature>
<evidence type="ECO:0000256" key="1">
    <source>
        <dbReference type="SAM" id="MobiDB-lite"/>
    </source>
</evidence>
<evidence type="ECO:0000313" key="3">
    <source>
        <dbReference type="EMBL" id="CCC95123.1"/>
    </source>
</evidence>
<dbReference type="AlphaFoldDB" id="G0V0F2"/>
<dbReference type="PROSITE" id="PS51257">
    <property type="entry name" value="PROKAR_LIPOPROTEIN"/>
    <property type="match status" value="1"/>
</dbReference>
<sequence>MSTLLRSLHVDALLVLVEYLSICHSGVLYSCVTGHDGDGVRRESPLCTLILSAITVRCVELSSKHVAFLTTLCSATGINSPLIPLILYYTRQSLRRTQAAQTLLALCSLHLNSTHVSAIGETTSHYSVCSVALGSLFERCMELQPVYEGRDMQLLLCRALILHWKSLQNDILSACLRWCRRGFLTRFGAEKHGCTCANKGTASLLSLVSKMDIPDVSAHTAVCAAASVENQAVALDGINKVYLASLVTKKTATCFDVLLPPDTVREIAALNRYQLAPEGTPIMMPKDRTLTLHQQLPATNRLSGELKLAALETLSRRILEVNQLRDAVGLAESVLFHSPSLCQLLAHRIFQLVFLGEGVVGERVESLVVPTLTALHYLLPHVDMIELLEGIVMYGESLTAVHLDSLSLNNCVVTLYHSLIKCITEHIPAAVVPVVFHRLCRQREMAAFQASSFVLRILLQALEYVELDSFTPDDVENICRFVQQERLKEVLSAAENQGERGEAKRTSSNESRGPPNDVLLCAIEERAKFRVKIADDGKIPFPFLSSGEEKENNRNEETSRPSDLSALLAMFGAKAATLFLPTTVAQYRGVFLSLYVAYRVSVSLAADVEAWTRLALKQGSELRISKRHMDLVELSEAMTDTASEIVLRSRDGLHESGEGPAMLKMYLHKWLNNDRQIPSDVEKMLSAVKSDKNAAAFVAYVAVSQHNEPIMREIREYSSWSSCAAILLREESGSPQGSYRAPLLRGVKQPLHRQPITSRGVEPVATCPEEIGTEVENSSQLRDILEVARCAVEFVEQEWRGLPGSDGTAPGPATEAYMWARADLLLMDLDDSRKLLHYEILLRLCQDEKLTNFLRHLPAHIHSNLFKMVGRMSCWQMGLTMLTLAEGISHSFSLPVDVYRQAMSVCLMNRVPVPEFVRRRLGGSTTR</sequence>
<feature type="region of interest" description="Disordered" evidence="1">
    <location>
        <begin position="493"/>
        <end position="516"/>
    </location>
</feature>